<dbReference type="AlphaFoldDB" id="A0A549T6X9"/>
<protein>
    <submittedName>
        <fullName evidence="1">Uncharacterized protein</fullName>
    </submittedName>
</protein>
<proteinExistence type="predicted"/>
<organism evidence="1 2">
    <name type="scientific">Methylosinus sporium</name>
    <dbReference type="NCBI Taxonomy" id="428"/>
    <lineage>
        <taxon>Bacteria</taxon>
        <taxon>Pseudomonadati</taxon>
        <taxon>Pseudomonadota</taxon>
        <taxon>Alphaproteobacteria</taxon>
        <taxon>Hyphomicrobiales</taxon>
        <taxon>Methylocystaceae</taxon>
        <taxon>Methylosinus</taxon>
    </lineage>
</organism>
<name>A0A549T6X9_METSR</name>
<dbReference type="Proteomes" id="UP000316781">
    <property type="component" value="Unassembled WGS sequence"/>
</dbReference>
<comment type="caution">
    <text evidence="1">The sequence shown here is derived from an EMBL/GenBank/DDBJ whole genome shotgun (WGS) entry which is preliminary data.</text>
</comment>
<gene>
    <name evidence="1" type="ORF">FM996_02215</name>
</gene>
<dbReference type="RefSeq" id="WP_142861640.1">
    <property type="nucleotide sequence ID" value="NZ_VJMF01000010.1"/>
</dbReference>
<accession>A0A549T6X9</accession>
<evidence type="ECO:0000313" key="2">
    <source>
        <dbReference type="Proteomes" id="UP000316781"/>
    </source>
</evidence>
<dbReference type="EMBL" id="VJMF01000010">
    <property type="protein sequence ID" value="TRL37596.1"/>
    <property type="molecule type" value="Genomic_DNA"/>
</dbReference>
<sequence length="68" mass="7611">MSPATTRKYRVCLHEWDVFETFVEAQSEEHAIKQAEALYNAQGTSAFDHFNGGDDGFTAELVDEEGGR</sequence>
<reference evidence="1 2" key="1">
    <citation type="submission" date="2019-07" db="EMBL/GenBank/DDBJ databases">
        <title>Ln-dependent methylotrophs.</title>
        <authorList>
            <person name="Tani A."/>
        </authorList>
    </citation>
    <scope>NUCLEOTIDE SEQUENCE [LARGE SCALE GENOMIC DNA]</scope>
    <source>
        <strain evidence="1 2">SM89A</strain>
    </source>
</reference>
<evidence type="ECO:0000313" key="1">
    <source>
        <dbReference type="EMBL" id="TRL37596.1"/>
    </source>
</evidence>